<dbReference type="EMBL" id="JAUJYO010000017">
    <property type="protein sequence ID" value="KAK1291599.1"/>
    <property type="molecule type" value="Genomic_DNA"/>
</dbReference>
<reference evidence="4" key="1">
    <citation type="journal article" date="2023" name="Nat. Commun.">
        <title>Diploid and tetraploid genomes of Acorus and the evolution of monocots.</title>
        <authorList>
            <person name="Ma L."/>
            <person name="Liu K.W."/>
            <person name="Li Z."/>
            <person name="Hsiao Y.Y."/>
            <person name="Qi Y."/>
            <person name="Fu T."/>
            <person name="Tang G.D."/>
            <person name="Zhang D."/>
            <person name="Sun W.H."/>
            <person name="Liu D.K."/>
            <person name="Li Y."/>
            <person name="Chen G.Z."/>
            <person name="Liu X.D."/>
            <person name="Liao X.Y."/>
            <person name="Jiang Y.T."/>
            <person name="Yu X."/>
            <person name="Hao Y."/>
            <person name="Huang J."/>
            <person name="Zhao X.W."/>
            <person name="Ke S."/>
            <person name="Chen Y.Y."/>
            <person name="Wu W.L."/>
            <person name="Hsu J.L."/>
            <person name="Lin Y.F."/>
            <person name="Huang M.D."/>
            <person name="Li C.Y."/>
            <person name="Huang L."/>
            <person name="Wang Z.W."/>
            <person name="Zhao X."/>
            <person name="Zhong W.Y."/>
            <person name="Peng D.H."/>
            <person name="Ahmad S."/>
            <person name="Lan S."/>
            <person name="Zhang J.S."/>
            <person name="Tsai W.C."/>
            <person name="Van de Peer Y."/>
            <person name="Liu Z.J."/>
        </authorList>
    </citation>
    <scope>NUCLEOTIDE SEQUENCE</scope>
    <source>
        <strain evidence="4">CP</strain>
    </source>
</reference>
<dbReference type="Gene3D" id="3.40.50.2000">
    <property type="entry name" value="Glycogen Phosphorylase B"/>
    <property type="match status" value="2"/>
</dbReference>
<organism evidence="4 5">
    <name type="scientific">Acorus calamus</name>
    <name type="common">Sweet flag</name>
    <dbReference type="NCBI Taxonomy" id="4465"/>
    <lineage>
        <taxon>Eukaryota</taxon>
        <taxon>Viridiplantae</taxon>
        <taxon>Streptophyta</taxon>
        <taxon>Embryophyta</taxon>
        <taxon>Tracheophyta</taxon>
        <taxon>Spermatophyta</taxon>
        <taxon>Magnoliopsida</taxon>
        <taxon>Liliopsida</taxon>
        <taxon>Acoraceae</taxon>
        <taxon>Acorus</taxon>
    </lineage>
</organism>
<gene>
    <name evidence="4" type="primary">GT4</name>
    <name evidence="4" type="ORF">QJS10_CPB17g02493</name>
</gene>
<evidence type="ECO:0000256" key="2">
    <source>
        <dbReference type="ARBA" id="ARBA00022676"/>
    </source>
</evidence>
<comment type="caution">
    <text evidence="4">The sequence shown here is derived from an EMBL/GenBank/DDBJ whole genome shotgun (WGS) entry which is preliminary data.</text>
</comment>
<dbReference type="FunFam" id="3.40.50.2000:FF:000088">
    <property type="entry name" value="Glycosyltransferase"/>
    <property type="match status" value="1"/>
</dbReference>
<accession>A0AAV9CT61</accession>
<keyword evidence="2" id="KW-0328">Glycosyltransferase</keyword>
<dbReference type="InterPro" id="IPR002213">
    <property type="entry name" value="UDP_glucos_trans"/>
</dbReference>
<keyword evidence="5" id="KW-1185">Reference proteome</keyword>
<dbReference type="CDD" id="cd03784">
    <property type="entry name" value="GT1_Gtf-like"/>
    <property type="match status" value="1"/>
</dbReference>
<keyword evidence="3" id="KW-0808">Transferase</keyword>
<dbReference type="FunFam" id="3.40.50.2000:FF:000037">
    <property type="entry name" value="Glycosyltransferase"/>
    <property type="match status" value="1"/>
</dbReference>
<comment type="similarity">
    <text evidence="1">Belongs to the UDP-glycosyltransferase family.</text>
</comment>
<reference evidence="4" key="2">
    <citation type="submission" date="2023-06" db="EMBL/GenBank/DDBJ databases">
        <authorList>
            <person name="Ma L."/>
            <person name="Liu K.-W."/>
            <person name="Li Z."/>
            <person name="Hsiao Y.-Y."/>
            <person name="Qi Y."/>
            <person name="Fu T."/>
            <person name="Tang G."/>
            <person name="Zhang D."/>
            <person name="Sun W.-H."/>
            <person name="Liu D.-K."/>
            <person name="Li Y."/>
            <person name="Chen G.-Z."/>
            <person name="Liu X.-D."/>
            <person name="Liao X.-Y."/>
            <person name="Jiang Y.-T."/>
            <person name="Yu X."/>
            <person name="Hao Y."/>
            <person name="Huang J."/>
            <person name="Zhao X.-W."/>
            <person name="Ke S."/>
            <person name="Chen Y.-Y."/>
            <person name="Wu W.-L."/>
            <person name="Hsu J.-L."/>
            <person name="Lin Y.-F."/>
            <person name="Huang M.-D."/>
            <person name="Li C.-Y."/>
            <person name="Huang L."/>
            <person name="Wang Z.-W."/>
            <person name="Zhao X."/>
            <person name="Zhong W.-Y."/>
            <person name="Peng D.-H."/>
            <person name="Ahmad S."/>
            <person name="Lan S."/>
            <person name="Zhang J.-S."/>
            <person name="Tsai W.-C."/>
            <person name="Van De Peer Y."/>
            <person name="Liu Z.-J."/>
        </authorList>
    </citation>
    <scope>NUCLEOTIDE SEQUENCE</scope>
    <source>
        <strain evidence="4">CP</strain>
        <tissue evidence="4">Leaves</tissue>
    </source>
</reference>
<dbReference type="Pfam" id="PF00201">
    <property type="entry name" value="UDPGT"/>
    <property type="match status" value="1"/>
</dbReference>
<dbReference type="PANTHER" id="PTHR48049">
    <property type="entry name" value="GLYCOSYLTRANSFERASE"/>
    <property type="match status" value="1"/>
</dbReference>
<dbReference type="Proteomes" id="UP001180020">
    <property type="component" value="Unassembled WGS sequence"/>
</dbReference>
<name>A0AAV9CT61_ACOCL</name>
<dbReference type="AlphaFoldDB" id="A0AAV9CT61"/>
<protein>
    <submittedName>
        <fullName evidence="4">UDP-rhamnose:rhamnosyltransferase 1</fullName>
    </submittedName>
</protein>
<evidence type="ECO:0000256" key="1">
    <source>
        <dbReference type="ARBA" id="ARBA00009995"/>
    </source>
</evidence>
<dbReference type="GO" id="GO:0035251">
    <property type="term" value="F:UDP-glucosyltransferase activity"/>
    <property type="evidence" value="ECO:0007669"/>
    <property type="project" value="InterPro"/>
</dbReference>
<proteinExistence type="inferred from homology"/>
<evidence type="ECO:0000313" key="4">
    <source>
        <dbReference type="EMBL" id="KAK1291599.1"/>
    </source>
</evidence>
<sequence>MEDEKSLHVVMFPWLAFGHMIPFLELSKALAKRGHHITYVSTSRNLKRLPPLPPHLTQTITFVALPFPSIDGLPDQAEATSDLPVESVEYLKRAYDELKTPITTLVSARRPDWIIHDFASYWLPDVASELDVPCAYFSTFPAAVLAVWEPCLKLSSRCAPPEELLERLTSPPELADFPTKVANLPFEAKQLLDFCFTVNASGVSDALRLETSIRSSRALLVRSIHEIESDWFSLLAKLYETRIIPVGLLTPSAEEDSTREDYPKVFEWLDKQPPKSVVYVAFGSEAHPSREQARELALGLEASGLSFFWVTRLINARDTWMPSGFEERIKGRGFIQKGWAPQMKILAHKAIGGFMTHSGWGSLIEVMQFGIPLVFFPMMFDQGINARVFGEKGIGVEVPRDRLDGSVTSDDVAKTLRLVMVEEGGAGIRGKVGELKSVFGDKGLQGRYVDELVRLLKETT</sequence>
<evidence type="ECO:0000313" key="5">
    <source>
        <dbReference type="Proteomes" id="UP001180020"/>
    </source>
</evidence>
<dbReference type="InterPro" id="IPR050481">
    <property type="entry name" value="UDP-glycosyltransf_plant"/>
</dbReference>
<evidence type="ECO:0000256" key="3">
    <source>
        <dbReference type="ARBA" id="ARBA00022679"/>
    </source>
</evidence>
<dbReference type="PANTHER" id="PTHR48049:SF60">
    <property type="entry name" value="UDP-GLYCOSYLTRANSFERASE 91B1"/>
    <property type="match status" value="1"/>
</dbReference>
<dbReference type="SUPFAM" id="SSF53756">
    <property type="entry name" value="UDP-Glycosyltransferase/glycogen phosphorylase"/>
    <property type="match status" value="1"/>
</dbReference>